<name>A0A7C8FTF0_9MICO</name>
<dbReference type="AlphaFoldDB" id="A0A7C8FTF0"/>
<dbReference type="SUPFAM" id="SSF51338">
    <property type="entry name" value="Composite domain of metallo-dependent hydrolases"/>
    <property type="match status" value="1"/>
</dbReference>
<keyword evidence="1" id="KW-0665">Pyrimidine biosynthesis</keyword>
<reference evidence="3 4" key="1">
    <citation type="submission" date="2019-09" db="EMBL/GenBank/DDBJ databases">
        <title>Phylogeny of genus Pseudoclavibacter and closely related genus.</title>
        <authorList>
            <person name="Li Y."/>
        </authorList>
    </citation>
    <scope>NUCLEOTIDE SEQUENCE [LARGE SCALE GENOMIC DNA]</scope>
    <source>
        <strain evidence="3 4">JCM 16921</strain>
    </source>
</reference>
<evidence type="ECO:0000313" key="3">
    <source>
        <dbReference type="EMBL" id="KAB1632922.1"/>
    </source>
</evidence>
<organism evidence="3 4">
    <name type="scientific">Pseudoclavibacter caeni</name>
    <dbReference type="NCBI Taxonomy" id="908846"/>
    <lineage>
        <taxon>Bacteria</taxon>
        <taxon>Bacillati</taxon>
        <taxon>Actinomycetota</taxon>
        <taxon>Actinomycetes</taxon>
        <taxon>Micrococcales</taxon>
        <taxon>Microbacteriaceae</taxon>
        <taxon>Pseudoclavibacter</taxon>
    </lineage>
</organism>
<keyword evidence="4" id="KW-1185">Reference proteome</keyword>
<dbReference type="Proteomes" id="UP000481339">
    <property type="component" value="Unassembled WGS sequence"/>
</dbReference>
<dbReference type="GO" id="GO:0006145">
    <property type="term" value="P:purine nucleobase catabolic process"/>
    <property type="evidence" value="ECO:0007669"/>
    <property type="project" value="TreeGrafter"/>
</dbReference>
<dbReference type="Gene3D" id="3.20.20.140">
    <property type="entry name" value="Metal-dependent hydrolases"/>
    <property type="match status" value="1"/>
</dbReference>
<dbReference type="Pfam" id="PF12890">
    <property type="entry name" value="DHOase"/>
    <property type="match status" value="1"/>
</dbReference>
<dbReference type="Gene3D" id="2.30.40.10">
    <property type="entry name" value="Urease, subunit C, domain 1"/>
    <property type="match status" value="1"/>
</dbReference>
<dbReference type="InterPro" id="IPR004722">
    <property type="entry name" value="DHOase"/>
</dbReference>
<feature type="domain" description="Dihydroorotase catalytic" evidence="2">
    <location>
        <begin position="54"/>
        <end position="241"/>
    </location>
</feature>
<dbReference type="EMBL" id="WBKA01000002">
    <property type="protein sequence ID" value="KAB1632922.1"/>
    <property type="molecule type" value="Genomic_DNA"/>
</dbReference>
<evidence type="ECO:0000259" key="2">
    <source>
        <dbReference type="Pfam" id="PF12890"/>
    </source>
</evidence>
<dbReference type="GO" id="GO:0046872">
    <property type="term" value="F:metal ion binding"/>
    <property type="evidence" value="ECO:0007669"/>
    <property type="project" value="InterPro"/>
</dbReference>
<dbReference type="EC" id="3.5.2.3" evidence="3"/>
<dbReference type="RefSeq" id="WP_158035844.1">
    <property type="nucleotide sequence ID" value="NZ_BAAAZV010000003.1"/>
</dbReference>
<dbReference type="GO" id="GO:0006221">
    <property type="term" value="P:pyrimidine nucleotide biosynthetic process"/>
    <property type="evidence" value="ECO:0007669"/>
    <property type="project" value="UniProtKB-KW"/>
</dbReference>
<dbReference type="NCBIfam" id="NF006836">
    <property type="entry name" value="PRK09357.1-1"/>
    <property type="match status" value="1"/>
</dbReference>
<dbReference type="InterPro" id="IPR011059">
    <property type="entry name" value="Metal-dep_hydrolase_composite"/>
</dbReference>
<keyword evidence="3" id="KW-0378">Hydrolase</keyword>
<protein>
    <submittedName>
        <fullName evidence="3">Dihydroorotase</fullName>
        <ecNumber evidence="3">3.5.2.3</ecNumber>
    </submittedName>
</protein>
<dbReference type="InterPro" id="IPR050138">
    <property type="entry name" value="DHOase/Allantoinase_Hydrolase"/>
</dbReference>
<dbReference type="GO" id="GO:0004151">
    <property type="term" value="F:dihydroorotase activity"/>
    <property type="evidence" value="ECO:0007669"/>
    <property type="project" value="UniProtKB-EC"/>
</dbReference>
<dbReference type="InterPro" id="IPR032466">
    <property type="entry name" value="Metal_Hydrolase"/>
</dbReference>
<evidence type="ECO:0000256" key="1">
    <source>
        <dbReference type="ARBA" id="ARBA00022975"/>
    </source>
</evidence>
<proteinExistence type="predicted"/>
<dbReference type="SUPFAM" id="SSF51556">
    <property type="entry name" value="Metallo-dependent hydrolases"/>
    <property type="match status" value="1"/>
</dbReference>
<dbReference type="InterPro" id="IPR024403">
    <property type="entry name" value="DHOase_cat"/>
</dbReference>
<accession>A0A7C8FTF0</accession>
<dbReference type="OrthoDB" id="9803027at2"/>
<dbReference type="PANTHER" id="PTHR43668">
    <property type="entry name" value="ALLANTOINASE"/>
    <property type="match status" value="1"/>
</dbReference>
<dbReference type="GO" id="GO:0004038">
    <property type="term" value="F:allantoinase activity"/>
    <property type="evidence" value="ECO:0007669"/>
    <property type="project" value="TreeGrafter"/>
</dbReference>
<comment type="caution">
    <text evidence="3">The sequence shown here is derived from an EMBL/GenBank/DDBJ whole genome shotgun (WGS) entry which is preliminary data.</text>
</comment>
<sequence>MTTRITNVSLLGLQDVDIAIAGDRFTAVDPAGTGASAAQQAPDTDLIIDGTGFIALPGLVDLGAHLRQPGLEQVETVATASRAAALGGYTTVHALPDTDPVADTAGNAELIHRLGVDAGLADVRPVGAVTVGMRGERLAEIGAMAASAARVRLFSDSETGVTDPLLLRRALEYVKPFDGVVVQHAQDPRLTEGAQMNEGELSSRLGLQGWPAVAEAAVIARDVLLADHVGARLHVRHVSARGSVDVLRWAKQRGIRVTADVTPHHLVLTEDACLDYDPIYKVNPPLRSQADVEALREGLLDGTIDAIATDHAPLPAEAKECEWAHAEPGMLGLQTAVHLAQLTLVDTGLMTWTDLGRVMSTAPASIAGDVDAVGPVVPGSVANLTLIDPHATTTLTPADLASLSANTPWLGRELPGRVVATILRGRPTVLDGRAQA</sequence>
<dbReference type="PANTHER" id="PTHR43668:SF2">
    <property type="entry name" value="ALLANTOINASE"/>
    <property type="match status" value="1"/>
</dbReference>
<dbReference type="CDD" id="cd01317">
    <property type="entry name" value="DHOase_IIa"/>
    <property type="match status" value="1"/>
</dbReference>
<gene>
    <name evidence="3" type="ORF">F8O02_03430</name>
</gene>
<evidence type="ECO:0000313" key="4">
    <source>
        <dbReference type="Proteomes" id="UP000481339"/>
    </source>
</evidence>
<dbReference type="NCBIfam" id="TIGR00857">
    <property type="entry name" value="pyrC_multi"/>
    <property type="match status" value="1"/>
</dbReference>
<dbReference type="GO" id="GO:0005737">
    <property type="term" value="C:cytoplasm"/>
    <property type="evidence" value="ECO:0007669"/>
    <property type="project" value="TreeGrafter"/>
</dbReference>